<protein>
    <recommendedName>
        <fullName evidence="2">DNA primase/polymerase bifunctional N-terminal domain-containing protein</fullName>
    </recommendedName>
</protein>
<feature type="region of interest" description="Disordered" evidence="1">
    <location>
        <begin position="718"/>
        <end position="758"/>
    </location>
</feature>
<feature type="compositionally biased region" description="Polar residues" evidence="1">
    <location>
        <begin position="747"/>
        <end position="758"/>
    </location>
</feature>
<accession>A0ABP8M9F0</accession>
<comment type="caution">
    <text evidence="3">The sequence shown here is derived from an EMBL/GenBank/DDBJ whole genome shotgun (WGS) entry which is preliminary data.</text>
</comment>
<organism evidence="3 4">
    <name type="scientific">Novipirellula rosea</name>
    <dbReference type="NCBI Taxonomy" id="1031540"/>
    <lineage>
        <taxon>Bacteria</taxon>
        <taxon>Pseudomonadati</taxon>
        <taxon>Planctomycetota</taxon>
        <taxon>Planctomycetia</taxon>
        <taxon>Pirellulales</taxon>
        <taxon>Pirellulaceae</taxon>
        <taxon>Novipirellula</taxon>
    </lineage>
</organism>
<sequence length="758" mass="83766">MMADPREQVAIYRQRGWYCVPLRTRSKSPARRDWTNLRLTPEVFPDQGNIGIILGEPSGWLVDVDLDCDEAIELADSYLPQTPAITGRPSARRSHRWYIAVGATTEKHTDPSDGSMIVELRSTGAQTVVGPSMHPDGETYETLDGEPAAVPSLMLAACVKALADAVIHQRGTKKPPQHIAALPPQSPRVPNDVETRAIAYINAMPSAIAGSGGHSQTYAAATALVHGFGLDPAVSLAILTNHYNPRCNPSWSEKELQHKVNQAATKPHDRPFGWLRDERLMEPAGETVDLSGFMTKSNVVVAKGSEQLRFDFNADPGHLPERLFDVPGFVRRVMDFTLANAPYPNVALAFCGAMALQSYLAGRKVATTGDLRTNIYLLALAGSGTGKEFPRKVNSQVLFQIGESHSLGDKFASGEGIQDALARSNKMLFQNDEMDGVLRQINLDRDSGRESIPNILLTLYTSAGDFYPLRVKANQKEAGHVDQPHLTLYGTATPKYFYESLSQRMLTNGFFARLNIIDVGRRGKGQTPGSARDLPDEILETAKWWADFNPGGGNFMTVHPRPLRVPFTPDAEAAINTLREQTEAEYDKADEAGDEVARAAWSRTCEHAKKLSLIYAVSENHLQPQITIEAVRWASEFSLHQTRRQLYLASVHVAENPFHAECLKFKKRLADRPNHTMARREMMRSMTLKASDFDQIVQTLMQQEDIEPVTIETRTKPASGYRLTTVPDLPKKSVRQSVSDGADDSDVLTTKATDSTPE</sequence>
<evidence type="ECO:0000313" key="4">
    <source>
        <dbReference type="Proteomes" id="UP001500840"/>
    </source>
</evidence>
<dbReference type="InterPro" id="IPR015330">
    <property type="entry name" value="DNA_primase/pol_bifunc_N"/>
</dbReference>
<dbReference type="EMBL" id="BAABGA010000010">
    <property type="protein sequence ID" value="GAA4446870.1"/>
    <property type="molecule type" value="Genomic_DNA"/>
</dbReference>
<evidence type="ECO:0000313" key="3">
    <source>
        <dbReference type="EMBL" id="GAA4446870.1"/>
    </source>
</evidence>
<dbReference type="InterPro" id="IPR025048">
    <property type="entry name" value="DUF3987"/>
</dbReference>
<evidence type="ECO:0000259" key="2">
    <source>
        <dbReference type="SMART" id="SM00943"/>
    </source>
</evidence>
<keyword evidence="4" id="KW-1185">Reference proteome</keyword>
<dbReference type="SMART" id="SM00943">
    <property type="entry name" value="Prim-Pol"/>
    <property type="match status" value="1"/>
</dbReference>
<proteinExistence type="predicted"/>
<feature type="domain" description="DNA primase/polymerase bifunctional N-terminal" evidence="2">
    <location>
        <begin position="9"/>
        <end position="154"/>
    </location>
</feature>
<evidence type="ECO:0000256" key="1">
    <source>
        <dbReference type="SAM" id="MobiDB-lite"/>
    </source>
</evidence>
<dbReference type="Pfam" id="PF09250">
    <property type="entry name" value="Prim-Pol"/>
    <property type="match status" value="1"/>
</dbReference>
<dbReference type="SUPFAM" id="SSF56747">
    <property type="entry name" value="Prim-pol domain"/>
    <property type="match status" value="1"/>
</dbReference>
<dbReference type="Proteomes" id="UP001500840">
    <property type="component" value="Unassembled WGS sequence"/>
</dbReference>
<name>A0ABP8M9F0_9BACT</name>
<reference evidence="4" key="1">
    <citation type="journal article" date="2019" name="Int. J. Syst. Evol. Microbiol.">
        <title>The Global Catalogue of Microorganisms (GCM) 10K type strain sequencing project: providing services to taxonomists for standard genome sequencing and annotation.</title>
        <authorList>
            <consortium name="The Broad Institute Genomics Platform"/>
            <consortium name="The Broad Institute Genome Sequencing Center for Infectious Disease"/>
            <person name="Wu L."/>
            <person name="Ma J."/>
        </authorList>
    </citation>
    <scope>NUCLEOTIDE SEQUENCE [LARGE SCALE GENOMIC DNA]</scope>
    <source>
        <strain evidence="4">JCM 17759</strain>
    </source>
</reference>
<gene>
    <name evidence="3" type="ORF">GCM10023156_08280</name>
</gene>
<dbReference type="Pfam" id="PF13148">
    <property type="entry name" value="DUF3987"/>
    <property type="match status" value="1"/>
</dbReference>